<evidence type="ECO:0000313" key="6">
    <source>
        <dbReference type="Proteomes" id="UP001370490"/>
    </source>
</evidence>
<keyword evidence="6" id="KW-1185">Reference proteome</keyword>
<name>A0AAN8VL39_9MAGN</name>
<keyword evidence="1 4" id="KW-0378">Hydrolase</keyword>
<evidence type="ECO:0000313" key="5">
    <source>
        <dbReference type="EMBL" id="KAK6936175.1"/>
    </source>
</evidence>
<proteinExistence type="inferred from homology"/>
<dbReference type="InterPro" id="IPR024746">
    <property type="entry name" value="Glyco_hydro_100"/>
</dbReference>
<comment type="function">
    <text evidence="4">Invertase that cleaves sucrose into glucose and fructose.</text>
</comment>
<keyword evidence="2 4" id="KW-0119">Carbohydrate metabolism</keyword>
<gene>
    <name evidence="5" type="ORF">RJ641_033205</name>
</gene>
<keyword evidence="3 4" id="KW-0326">Glycosidase</keyword>
<evidence type="ECO:0000256" key="4">
    <source>
        <dbReference type="RuleBase" id="RU367047"/>
    </source>
</evidence>
<reference evidence="5 6" key="1">
    <citation type="submission" date="2023-12" db="EMBL/GenBank/DDBJ databases">
        <title>A high-quality genome assembly for Dillenia turbinata (Dilleniales).</title>
        <authorList>
            <person name="Chanderbali A."/>
        </authorList>
    </citation>
    <scope>NUCLEOTIDE SEQUENCE [LARGE SCALE GENOMIC DNA]</scope>
    <source>
        <strain evidence="5">LSX21</strain>
        <tissue evidence="5">Leaf</tissue>
    </source>
</reference>
<comment type="similarity">
    <text evidence="4">Belongs to the glycosyl hydrolase 100 family.</text>
</comment>
<evidence type="ECO:0000256" key="2">
    <source>
        <dbReference type="ARBA" id="ARBA00023277"/>
    </source>
</evidence>
<comment type="caution">
    <text evidence="5">The sequence shown here is derived from an EMBL/GenBank/DDBJ whole genome shotgun (WGS) entry which is preliminary data.</text>
</comment>
<dbReference type="AlphaFoldDB" id="A0AAN8VL39"/>
<organism evidence="5 6">
    <name type="scientific">Dillenia turbinata</name>
    <dbReference type="NCBI Taxonomy" id="194707"/>
    <lineage>
        <taxon>Eukaryota</taxon>
        <taxon>Viridiplantae</taxon>
        <taxon>Streptophyta</taxon>
        <taxon>Embryophyta</taxon>
        <taxon>Tracheophyta</taxon>
        <taxon>Spermatophyta</taxon>
        <taxon>Magnoliopsida</taxon>
        <taxon>eudicotyledons</taxon>
        <taxon>Gunneridae</taxon>
        <taxon>Pentapetalae</taxon>
        <taxon>Dilleniales</taxon>
        <taxon>Dilleniaceae</taxon>
        <taxon>Dillenia</taxon>
    </lineage>
</organism>
<dbReference type="EC" id="3.2.1.26" evidence="4"/>
<dbReference type="EMBL" id="JBAMMX010000007">
    <property type="protein sequence ID" value="KAK6936175.1"/>
    <property type="molecule type" value="Genomic_DNA"/>
</dbReference>
<dbReference type="GO" id="GO:0004575">
    <property type="term" value="F:sucrose alpha-glucosidase activity"/>
    <property type="evidence" value="ECO:0007669"/>
    <property type="project" value="TreeGrafter"/>
</dbReference>
<dbReference type="GO" id="GO:0033926">
    <property type="term" value="F:endo-alpha-N-acetylgalactosaminidase activity"/>
    <property type="evidence" value="ECO:0007669"/>
    <property type="project" value="UniProtKB-UniRule"/>
</dbReference>
<accession>A0AAN8VL39</accession>
<evidence type="ECO:0000256" key="1">
    <source>
        <dbReference type="ARBA" id="ARBA00022801"/>
    </source>
</evidence>
<dbReference type="GO" id="GO:0005987">
    <property type="term" value="P:sucrose catabolic process"/>
    <property type="evidence" value="ECO:0007669"/>
    <property type="project" value="TreeGrafter"/>
</dbReference>
<evidence type="ECO:0000256" key="3">
    <source>
        <dbReference type="ARBA" id="ARBA00023295"/>
    </source>
</evidence>
<protein>
    <recommendedName>
        <fullName evidence="4">Alkaline/neutral invertase</fullName>
        <ecNumber evidence="4">3.2.1.26</ecNumber>
    </recommendedName>
</protein>
<dbReference type="Pfam" id="PF12899">
    <property type="entry name" value="Glyco_hydro_100"/>
    <property type="match status" value="2"/>
</dbReference>
<dbReference type="PANTHER" id="PTHR31916:SF36">
    <property type="entry name" value="ALKALINE_NEUTRAL INVERTASE E, CHLOROPLASTIC"/>
    <property type="match status" value="1"/>
</dbReference>
<dbReference type="PANTHER" id="PTHR31916">
    <property type="match status" value="1"/>
</dbReference>
<sequence length="228" mass="26215">MLAPDDSSADIFGTLNNRLVTLSFHLREYYWIDLKNSTQFTDTRRRSTHMMQLTMSSLATVDQSHAILDLIEAKWPELVAKMPLKICYPAPEGEEWPWSCHSGCSWPTLLWQTLAVVKYIVYFTDKLKGLFQLTVACIKMNRPEIAKRAVEIAERQRFVGKQSRLFQTWSVAGYLVSELLLAKPEAAKILINEEEFRACGCLFLVGQFKFKKETLSKTQAEFHNLSVL</sequence>
<dbReference type="SUPFAM" id="SSF48208">
    <property type="entry name" value="Six-hairpin glycosidases"/>
    <property type="match status" value="1"/>
</dbReference>
<dbReference type="Proteomes" id="UP001370490">
    <property type="component" value="Unassembled WGS sequence"/>
</dbReference>
<comment type="catalytic activity">
    <reaction evidence="4">
        <text>Hydrolysis of terminal non-reducing beta-D-fructofuranoside residues in beta-D-fructofuranosides.</text>
        <dbReference type="EC" id="3.2.1.26"/>
    </reaction>
</comment>
<dbReference type="GO" id="GO:0009507">
    <property type="term" value="C:chloroplast"/>
    <property type="evidence" value="ECO:0007669"/>
    <property type="project" value="TreeGrafter"/>
</dbReference>
<dbReference type="InterPro" id="IPR008928">
    <property type="entry name" value="6-hairpin_glycosidase_sf"/>
</dbReference>